<evidence type="ECO:0000256" key="1">
    <source>
        <dbReference type="ARBA" id="ARBA00006432"/>
    </source>
</evidence>
<keyword evidence="2 7" id="KW-0436">Ligase</keyword>
<evidence type="ECO:0000256" key="4">
    <source>
        <dbReference type="ARBA" id="ARBA00022832"/>
    </source>
</evidence>
<dbReference type="InterPro" id="IPR000873">
    <property type="entry name" value="AMP-dep_synth/lig_dom"/>
</dbReference>
<evidence type="ECO:0000256" key="8">
    <source>
        <dbReference type="SAM" id="MobiDB-lite"/>
    </source>
</evidence>
<dbReference type="Pfam" id="PF00501">
    <property type="entry name" value="AMP-binding"/>
    <property type="match status" value="1"/>
</dbReference>
<comment type="catalytic activity">
    <reaction evidence="7">
        <text>a long-chain fatty acid + ATP + CoA = a long-chain fatty acyl-CoA + AMP + diphosphate</text>
        <dbReference type="Rhea" id="RHEA:15421"/>
        <dbReference type="ChEBI" id="CHEBI:30616"/>
        <dbReference type="ChEBI" id="CHEBI:33019"/>
        <dbReference type="ChEBI" id="CHEBI:57287"/>
        <dbReference type="ChEBI" id="CHEBI:57560"/>
        <dbReference type="ChEBI" id="CHEBI:83139"/>
        <dbReference type="ChEBI" id="CHEBI:456215"/>
        <dbReference type="EC" id="6.2.1.3"/>
    </reaction>
</comment>
<dbReference type="AlphaFoldDB" id="A0ABD3QGK8"/>
<evidence type="ECO:0000259" key="9">
    <source>
        <dbReference type="Pfam" id="PF00501"/>
    </source>
</evidence>
<dbReference type="EC" id="6.2.1.3" evidence="6 7"/>
<sequence length="708" mass="77572">MDTNLLSTMTSLQWSTPLPSTKQPHRTSIHRSPDPLATPTLGANGVRTLYEALRRGRDINPLGPCLGYRATASNTGYATPYVYSSYGECVARVDAIAAGMEGYNSGSLLGRNEDGMLLLGIYMKNCPEWLLVEHAVYCLAGSTVPFYDTLGPDVVRFILEHTGLSCVVCSRRELERLCEAKKTGTTPNFRAIILVDGVTAESEEMTKSVGLDVVSLAKVEAVGAQIVGSGEHVPRAPDPQDVATFCYTSGTTGDPKGALITHQNIMSAVGAFNEIPILPTDRHLSYLPLPHIFERVVMAQILTAGGSIAFFRGDPLLLIEDIVACRPTMLPVVPRVLNKIHDKIMAGMAAKGGLTEKMFRTALRAKTAGLQEGRLTHPLWDRILFNKIKHALGLDCLRLMVSGSAPLSPSVMTFFRCLLGIPVLEGYGQTEGSAAATISHPEDVASVGHVGGPADCVEVVLMDVPEMGYLSTDTSHHGEPCRGRGEICIRGPNVFKGYYKDEEKTKETIDEEGWLHSGDVGLWTMEGQLKIIDRKKNIFKLAQGEPLLPEHSCHARFLMCWSRRAIATEYVAAEKIENVLHQSPLIGQVFVHGDSFQTYLVAITVPDEEPTRAWAKQNLSEEEATAPFAELCKNEKLKEEVLSEIKRLSKQNGLQGFETVKAIHLASEIFTAEKDLVTPTFKLKRPQLRDYFAKEIEALYANAPLSKL</sequence>
<reference evidence="10 11" key="1">
    <citation type="journal article" date="2020" name="G3 (Bethesda)">
        <title>Improved Reference Genome for Cyclotella cryptica CCMP332, a Model for Cell Wall Morphogenesis, Salinity Adaptation, and Lipid Production in Diatoms (Bacillariophyta).</title>
        <authorList>
            <person name="Roberts W.R."/>
            <person name="Downey K.M."/>
            <person name="Ruck E.C."/>
            <person name="Traller J.C."/>
            <person name="Alverson A.J."/>
        </authorList>
    </citation>
    <scope>NUCLEOTIDE SEQUENCE [LARGE SCALE GENOMIC DNA]</scope>
    <source>
        <strain evidence="10 11">CCMP332</strain>
    </source>
</reference>
<dbReference type="Gene3D" id="3.40.50.12780">
    <property type="entry name" value="N-terminal domain of ligase-like"/>
    <property type="match status" value="1"/>
</dbReference>
<dbReference type="GO" id="GO:0004467">
    <property type="term" value="F:long-chain fatty acid-CoA ligase activity"/>
    <property type="evidence" value="ECO:0007669"/>
    <property type="project" value="UniProtKB-EC"/>
</dbReference>
<dbReference type="Proteomes" id="UP001516023">
    <property type="component" value="Unassembled WGS sequence"/>
</dbReference>
<dbReference type="InterPro" id="IPR020845">
    <property type="entry name" value="AMP-binding_CS"/>
</dbReference>
<feature type="region of interest" description="Disordered" evidence="8">
    <location>
        <begin position="14"/>
        <end position="35"/>
    </location>
</feature>
<dbReference type="CDD" id="cd05927">
    <property type="entry name" value="LC-FACS_euk"/>
    <property type="match status" value="1"/>
</dbReference>
<comment type="caution">
    <text evidence="10">The sequence shown here is derived from an EMBL/GenBank/DDBJ whole genome shotgun (WGS) entry which is preliminary data.</text>
</comment>
<comment type="function">
    <text evidence="7">Catalyzes the conversion of long-chain fatty acids to their active form acyl-CoAs for both synthesis of cellular lipids, and degradation via beta-oxidation.</text>
</comment>
<organism evidence="10 11">
    <name type="scientific">Cyclotella cryptica</name>
    <dbReference type="NCBI Taxonomy" id="29204"/>
    <lineage>
        <taxon>Eukaryota</taxon>
        <taxon>Sar</taxon>
        <taxon>Stramenopiles</taxon>
        <taxon>Ochrophyta</taxon>
        <taxon>Bacillariophyta</taxon>
        <taxon>Coscinodiscophyceae</taxon>
        <taxon>Thalassiosirophycidae</taxon>
        <taxon>Stephanodiscales</taxon>
        <taxon>Stephanodiscaceae</taxon>
        <taxon>Cyclotella</taxon>
    </lineage>
</organism>
<keyword evidence="5 7" id="KW-0067">ATP-binding</keyword>
<dbReference type="InterPro" id="IPR045311">
    <property type="entry name" value="LC-FACS_euk"/>
</dbReference>
<gene>
    <name evidence="10" type="ORF">HJC23_008690</name>
</gene>
<keyword evidence="4 7" id="KW-0276">Fatty acid metabolism</keyword>
<feature type="domain" description="AMP-dependent synthetase/ligase" evidence="9">
    <location>
        <begin position="81"/>
        <end position="499"/>
    </location>
</feature>
<evidence type="ECO:0000313" key="10">
    <source>
        <dbReference type="EMBL" id="KAL3799563.1"/>
    </source>
</evidence>
<dbReference type="PANTHER" id="PTHR43272">
    <property type="entry name" value="LONG-CHAIN-FATTY-ACID--COA LIGASE"/>
    <property type="match status" value="1"/>
</dbReference>
<evidence type="ECO:0000256" key="6">
    <source>
        <dbReference type="ARBA" id="ARBA00026121"/>
    </source>
</evidence>
<dbReference type="InterPro" id="IPR042099">
    <property type="entry name" value="ANL_N_sf"/>
</dbReference>
<accession>A0ABD3QGK8</accession>
<keyword evidence="7" id="KW-0443">Lipid metabolism</keyword>
<evidence type="ECO:0000256" key="2">
    <source>
        <dbReference type="ARBA" id="ARBA00022598"/>
    </source>
</evidence>
<name>A0ABD3QGK8_9STRA</name>
<dbReference type="PANTHER" id="PTHR43272:SF33">
    <property type="entry name" value="AMP-BINDING DOMAIN-CONTAINING PROTEIN-RELATED"/>
    <property type="match status" value="1"/>
</dbReference>
<comment type="similarity">
    <text evidence="1 7">Belongs to the ATP-dependent AMP-binding enzyme family.</text>
</comment>
<dbReference type="PROSITE" id="PS00455">
    <property type="entry name" value="AMP_BINDING"/>
    <property type="match status" value="1"/>
</dbReference>
<evidence type="ECO:0000256" key="7">
    <source>
        <dbReference type="RuleBase" id="RU369030"/>
    </source>
</evidence>
<evidence type="ECO:0000256" key="3">
    <source>
        <dbReference type="ARBA" id="ARBA00022741"/>
    </source>
</evidence>
<keyword evidence="3 7" id="KW-0547">Nucleotide-binding</keyword>
<proteinExistence type="inferred from homology"/>
<dbReference type="GO" id="GO:0005524">
    <property type="term" value="F:ATP binding"/>
    <property type="evidence" value="ECO:0007669"/>
    <property type="project" value="UniProtKB-KW"/>
</dbReference>
<evidence type="ECO:0000256" key="5">
    <source>
        <dbReference type="ARBA" id="ARBA00022840"/>
    </source>
</evidence>
<evidence type="ECO:0000313" key="11">
    <source>
        <dbReference type="Proteomes" id="UP001516023"/>
    </source>
</evidence>
<dbReference type="SUPFAM" id="SSF56801">
    <property type="entry name" value="Acetyl-CoA synthetase-like"/>
    <property type="match status" value="1"/>
</dbReference>
<protein>
    <recommendedName>
        <fullName evidence="6 7">Long-chain-fatty-acid--CoA ligase</fullName>
        <ecNumber evidence="6 7">6.2.1.3</ecNumber>
    </recommendedName>
</protein>
<keyword evidence="11" id="KW-1185">Reference proteome</keyword>
<dbReference type="EMBL" id="JABMIG020000038">
    <property type="protein sequence ID" value="KAL3799563.1"/>
    <property type="molecule type" value="Genomic_DNA"/>
</dbReference>